<evidence type="ECO:0000259" key="7">
    <source>
        <dbReference type="Pfam" id="PF17875"/>
    </source>
</evidence>
<dbReference type="GO" id="GO:0006352">
    <property type="term" value="P:DNA-templated transcription initiation"/>
    <property type="evidence" value="ECO:0007669"/>
    <property type="project" value="UniProtKB-UniRule"/>
</dbReference>
<evidence type="ECO:0000256" key="6">
    <source>
        <dbReference type="SAM" id="MobiDB-lite"/>
    </source>
</evidence>
<feature type="compositionally biased region" description="Basic and acidic residues" evidence="6">
    <location>
        <begin position="420"/>
        <end position="443"/>
    </location>
</feature>
<organism evidence="8 9">
    <name type="scientific">Parascedosporium putredinis</name>
    <dbReference type="NCBI Taxonomy" id="1442378"/>
    <lineage>
        <taxon>Eukaryota</taxon>
        <taxon>Fungi</taxon>
        <taxon>Dikarya</taxon>
        <taxon>Ascomycota</taxon>
        <taxon>Pezizomycotina</taxon>
        <taxon>Sordariomycetes</taxon>
        <taxon>Hypocreomycetidae</taxon>
        <taxon>Microascales</taxon>
        <taxon>Microascaceae</taxon>
        <taxon>Parascedosporium</taxon>
    </lineage>
</organism>
<dbReference type="GO" id="GO:0005736">
    <property type="term" value="C:RNA polymerase I complex"/>
    <property type="evidence" value="ECO:0007669"/>
    <property type="project" value="TreeGrafter"/>
</dbReference>
<keyword evidence="3 5" id="KW-0804">Transcription</keyword>
<feature type="compositionally biased region" description="Basic and acidic residues" evidence="6">
    <location>
        <begin position="1"/>
        <end position="41"/>
    </location>
</feature>
<sequence length="471" mass="53070">MDTTEVKNHEEFQEIQTEKREPEGEPTTDGKDEPDELASKVKKEKKDKKKKKKGEASDEVEAEGKKSKKEKKDKKKKKDRGVSDDEDQREASVELGSEVAPTNGVNGNASLPSIAPEKKRKRKDKSLEVQATPPPTADKRPPIDSLENGIQEEAVVEPQVYNSADLDPEPRGPPPVIKQEVSRWVPLWPRGWHQPITAAIEQHLTPKMHRYDSEIGGVLLSHKNVCLNDRPTRDGAATTDSESVKLLSVNEYGVGYCWLIAELELFVPKRGSWMEGELILQNQGHVGVVCWGKFNASIEASRLPPKWYWVAAPEDDNDVNMEFDADGEEYHSATVLGHWVDERGTRIHGNLRFRINNYDVGLSGDHSFLCIEGTMLSAKEENNLREKELKRANLGSTGGSMRRRLRQLPEFSMTDLGLDADAKPKSNWEPKKQRRQRSEKPYEVVEAMDIDVDEDVYAKAEGEADEGAEEE</sequence>
<evidence type="ECO:0000256" key="3">
    <source>
        <dbReference type="ARBA" id="ARBA00023163"/>
    </source>
</evidence>
<dbReference type="Gene3D" id="2.40.50.1060">
    <property type="match status" value="1"/>
</dbReference>
<dbReference type="Gene3D" id="3.30.1490.120">
    <property type="entry name" value="RNA polymerase Rpb7-like, N-terminal domain"/>
    <property type="match status" value="1"/>
</dbReference>
<protein>
    <recommendedName>
        <fullName evidence="5">DNA-directed RNA polymerase subunit</fullName>
    </recommendedName>
</protein>
<gene>
    <name evidence="8" type="ORF">PPNO1_LOCUS1972</name>
</gene>
<dbReference type="Pfam" id="PF17875">
    <property type="entry name" value="RPA43_OB"/>
    <property type="match status" value="1"/>
</dbReference>
<comment type="subcellular location">
    <subcellularLocation>
        <location evidence="1 5">Nucleus</location>
    </subcellularLocation>
</comment>
<evidence type="ECO:0000256" key="4">
    <source>
        <dbReference type="ARBA" id="ARBA00023242"/>
    </source>
</evidence>
<evidence type="ECO:0000313" key="8">
    <source>
        <dbReference type="EMBL" id="CAI4212205.1"/>
    </source>
</evidence>
<evidence type="ECO:0000256" key="1">
    <source>
        <dbReference type="ARBA" id="ARBA00004123"/>
    </source>
</evidence>
<name>A0A9P1M913_9PEZI</name>
<comment type="function">
    <text evidence="5">DNA-dependent RNA polymerase which catalyzes the transcription of DNA into RNA using the four ribonucleoside triphosphates as substrates.</text>
</comment>
<evidence type="ECO:0000256" key="2">
    <source>
        <dbReference type="ARBA" id="ARBA00022478"/>
    </source>
</evidence>
<dbReference type="InterPro" id="IPR045113">
    <property type="entry name" value="Rpb7-like"/>
</dbReference>
<accession>A0A9P1M913</accession>
<feature type="region of interest" description="Disordered" evidence="6">
    <location>
        <begin position="1"/>
        <end position="144"/>
    </location>
</feature>
<feature type="domain" description="RPA43 OB" evidence="7">
    <location>
        <begin position="268"/>
        <end position="376"/>
    </location>
</feature>
<keyword evidence="9" id="KW-1185">Reference proteome</keyword>
<dbReference type="PANTHER" id="PTHR12709:SF5">
    <property type="entry name" value="DNA-DIRECTED RNA POLYMERASE I SUBUNIT RPA43"/>
    <property type="match status" value="1"/>
</dbReference>
<dbReference type="InterPro" id="IPR041178">
    <property type="entry name" value="RPA43_OB"/>
</dbReference>
<dbReference type="InterPro" id="IPR036898">
    <property type="entry name" value="RNA_pol_Rpb7-like_N_sf"/>
</dbReference>
<dbReference type="OrthoDB" id="10250504at2759"/>
<feature type="region of interest" description="Disordered" evidence="6">
    <location>
        <begin position="415"/>
        <end position="446"/>
    </location>
</feature>
<feature type="compositionally biased region" description="Basic residues" evidence="6">
    <location>
        <begin position="42"/>
        <end position="53"/>
    </location>
</feature>
<reference evidence="8" key="1">
    <citation type="submission" date="2022-11" db="EMBL/GenBank/DDBJ databases">
        <authorList>
            <person name="Scott C."/>
            <person name="Bruce N."/>
        </authorList>
    </citation>
    <scope>NUCLEOTIDE SEQUENCE</scope>
</reference>
<dbReference type="PANTHER" id="PTHR12709">
    <property type="entry name" value="DNA-DIRECTED RNA POLYMERASE II, III"/>
    <property type="match status" value="1"/>
</dbReference>
<evidence type="ECO:0000313" key="9">
    <source>
        <dbReference type="Proteomes" id="UP000838763"/>
    </source>
</evidence>
<keyword evidence="2 5" id="KW-0240">DNA-directed RNA polymerase</keyword>
<keyword evidence="4 5" id="KW-0539">Nucleus</keyword>
<dbReference type="AlphaFoldDB" id="A0A9P1M913"/>
<proteinExistence type="predicted"/>
<evidence type="ECO:0000256" key="5">
    <source>
        <dbReference type="RuleBase" id="RU369086"/>
    </source>
</evidence>
<comment type="caution">
    <text evidence="8">The sequence shown here is derived from an EMBL/GenBank/DDBJ whole genome shotgun (WGS) entry which is preliminary data.</text>
</comment>
<feature type="compositionally biased region" description="Basic residues" evidence="6">
    <location>
        <begin position="66"/>
        <end position="79"/>
    </location>
</feature>
<dbReference type="EMBL" id="CALLCH030000004">
    <property type="protein sequence ID" value="CAI4212205.1"/>
    <property type="molecule type" value="Genomic_DNA"/>
</dbReference>
<dbReference type="Proteomes" id="UP000838763">
    <property type="component" value="Unassembled WGS sequence"/>
</dbReference>
<dbReference type="GO" id="GO:0006362">
    <property type="term" value="P:transcription elongation by RNA polymerase I"/>
    <property type="evidence" value="ECO:0007669"/>
    <property type="project" value="TreeGrafter"/>
</dbReference>